<proteinExistence type="predicted"/>
<gene>
    <name evidence="2" type="ORF">GGD90_000193</name>
</gene>
<dbReference type="OrthoDB" id="9036115at2"/>
<dbReference type="Pfam" id="PF06527">
    <property type="entry name" value="TniQ"/>
    <property type="match status" value="1"/>
</dbReference>
<dbReference type="Proteomes" id="UP000587070">
    <property type="component" value="Unassembled WGS sequence"/>
</dbReference>
<organism evidence="2 3">
    <name type="scientific">Rhodocyclus tenuis</name>
    <name type="common">Rhodospirillum tenue</name>
    <dbReference type="NCBI Taxonomy" id="1066"/>
    <lineage>
        <taxon>Bacteria</taxon>
        <taxon>Pseudomonadati</taxon>
        <taxon>Pseudomonadota</taxon>
        <taxon>Betaproteobacteria</taxon>
        <taxon>Rhodocyclales</taxon>
        <taxon>Rhodocyclaceae</taxon>
        <taxon>Rhodocyclus</taxon>
    </lineage>
</organism>
<dbReference type="AlphaFoldDB" id="A0A840FVT1"/>
<keyword evidence="3" id="KW-1185">Reference proteome</keyword>
<protein>
    <recommendedName>
        <fullName evidence="1">TniQ domain-containing protein</fullName>
    </recommendedName>
</protein>
<reference evidence="2 3" key="1">
    <citation type="submission" date="2020-08" db="EMBL/GenBank/DDBJ databases">
        <title>Genome sequencing of Purple Non-Sulfur Bacteria from various extreme environments.</title>
        <authorList>
            <person name="Mayer M."/>
        </authorList>
    </citation>
    <scope>NUCLEOTIDE SEQUENCE [LARGE SCALE GENOMIC DNA]</scope>
    <source>
        <strain evidence="2 3">2761</strain>
    </source>
</reference>
<feature type="domain" description="TniQ" evidence="1">
    <location>
        <begin position="7"/>
        <end position="132"/>
    </location>
</feature>
<evidence type="ECO:0000313" key="3">
    <source>
        <dbReference type="Proteomes" id="UP000587070"/>
    </source>
</evidence>
<evidence type="ECO:0000259" key="1">
    <source>
        <dbReference type="Pfam" id="PF06527"/>
    </source>
</evidence>
<dbReference type="RefSeq" id="WP_153117009.1">
    <property type="nucleotide sequence ID" value="NZ_JACIGE010000001.1"/>
</dbReference>
<dbReference type="EMBL" id="JACIGE010000001">
    <property type="protein sequence ID" value="MBB4245844.1"/>
    <property type="molecule type" value="Genomic_DNA"/>
</dbReference>
<sequence>MRLFNVPAPQPFEAASSWISRFALSQGISTGEALEHFGADPALKGKIDGMVIGEVLRDIRRQCGLPPTALLVHERVMTSFRKIEPTGDSLLLHKAGSKALFNFCPACVKSMRTPHIPIHWRFIAWRWCPEHDSILESRCRMCGERQSSLVDLAMTSPGKNGRPWFNACQYCGVPFKSFAPCQLIKDEERIDWPIQRKVLVQGRAFLASLFDGYYSANGIVKNDIAGIREDISLKAFEVPIDLLSAEWFRGDADESQFTRMKRRWRFRWIANRYLTPKSKLIDAARENR</sequence>
<comment type="caution">
    <text evidence="2">The sequence shown here is derived from an EMBL/GenBank/DDBJ whole genome shotgun (WGS) entry which is preliminary data.</text>
</comment>
<name>A0A840FVT1_RHOTE</name>
<dbReference type="InterPro" id="IPR009492">
    <property type="entry name" value="TniQ"/>
</dbReference>
<evidence type="ECO:0000313" key="2">
    <source>
        <dbReference type="EMBL" id="MBB4245844.1"/>
    </source>
</evidence>
<accession>A0A840FVT1</accession>